<organism evidence="3 4">
    <name type="scientific">Candidatus Doudnabacteria bacterium RIFCSPHIGHO2_01_FULL_46_24</name>
    <dbReference type="NCBI Taxonomy" id="1817825"/>
    <lineage>
        <taxon>Bacteria</taxon>
        <taxon>Candidatus Doudnaibacteriota</taxon>
    </lineage>
</organism>
<dbReference type="PANTHER" id="PTHR30486:SF16">
    <property type="entry name" value="TWITCHING MOTILITY PROTEIN PILT"/>
    <property type="match status" value="1"/>
</dbReference>
<dbReference type="Proteomes" id="UP000178892">
    <property type="component" value="Unassembled WGS sequence"/>
</dbReference>
<dbReference type="NCBIfam" id="TIGR01420">
    <property type="entry name" value="pilT_fam"/>
    <property type="match status" value="1"/>
</dbReference>
<evidence type="ECO:0000313" key="3">
    <source>
        <dbReference type="EMBL" id="OGE81587.1"/>
    </source>
</evidence>
<feature type="domain" description="Bacterial type II secretion system protein E" evidence="2">
    <location>
        <begin position="7"/>
        <end position="280"/>
    </location>
</feature>
<dbReference type="STRING" id="1817825.A2720_00640"/>
<dbReference type="SUPFAM" id="SSF52540">
    <property type="entry name" value="P-loop containing nucleoside triphosphate hydrolases"/>
    <property type="match status" value="1"/>
</dbReference>
<comment type="caution">
    <text evidence="3">The sequence shown here is derived from an EMBL/GenBank/DDBJ whole genome shotgun (WGS) entry which is preliminary data.</text>
</comment>
<dbReference type="GO" id="GO:0016887">
    <property type="term" value="F:ATP hydrolysis activity"/>
    <property type="evidence" value="ECO:0007669"/>
    <property type="project" value="InterPro"/>
</dbReference>
<dbReference type="Gene3D" id="3.40.50.300">
    <property type="entry name" value="P-loop containing nucleotide triphosphate hydrolases"/>
    <property type="match status" value="1"/>
</dbReference>
<gene>
    <name evidence="3" type="ORF">A2720_00640</name>
</gene>
<evidence type="ECO:0000256" key="1">
    <source>
        <dbReference type="ARBA" id="ARBA00006611"/>
    </source>
</evidence>
<evidence type="ECO:0000313" key="4">
    <source>
        <dbReference type="Proteomes" id="UP000178892"/>
    </source>
</evidence>
<dbReference type="InterPro" id="IPR001482">
    <property type="entry name" value="T2SS/T4SS_dom"/>
</dbReference>
<dbReference type="CDD" id="cd01131">
    <property type="entry name" value="PilT"/>
    <property type="match status" value="1"/>
</dbReference>
<protein>
    <submittedName>
        <fullName evidence="3">Type IV pili twitching motility protein PilT</fullName>
    </submittedName>
</protein>
<dbReference type="AlphaFoldDB" id="A0A1F5NV90"/>
<name>A0A1F5NV90_9BACT</name>
<proteinExistence type="inferred from homology"/>
<sequence length="358" mass="39763">MYKSMELEVNNLLMRVLERGASDLHLTAGKPPTLRIDSNLTELKDFEVLSGNAIASLIDVLLGSEDKRKQFKEDRELDLSFSFKDNVRFRVNVYYQKGYPAAALRLIPNKIKTVEELGLPPQIKSFVNFAQGLVLIVGPTGHGKSTTLASLIDLINHSRAENIVTVEDPIEYIYTADRCIINQREVGMDTKSFGRALRSVLREDADVVLVGEMRDLESIATTITIAETGHLVFATLHTNNAAQTIDRIIDVFPAYQQNQIRSQLANILVGVMSQRLLPKIGGGRMPAMEIMITNNAVANVIREGKTYELPNIIHTSASSGMVSLDKSLADLVRSNVVKVEDVLPYVSDHDTFDGILRR</sequence>
<evidence type="ECO:0000259" key="2">
    <source>
        <dbReference type="Pfam" id="PF00437"/>
    </source>
</evidence>
<dbReference type="Gene3D" id="3.30.450.90">
    <property type="match status" value="1"/>
</dbReference>
<dbReference type="InterPro" id="IPR006321">
    <property type="entry name" value="PilT/PilU"/>
</dbReference>
<dbReference type="InterPro" id="IPR050921">
    <property type="entry name" value="T4SS_GSP_E_ATPase"/>
</dbReference>
<dbReference type="EMBL" id="MFEL01000007">
    <property type="protein sequence ID" value="OGE81587.1"/>
    <property type="molecule type" value="Genomic_DNA"/>
</dbReference>
<dbReference type="Pfam" id="PF00437">
    <property type="entry name" value="T2SSE"/>
    <property type="match status" value="1"/>
</dbReference>
<dbReference type="PANTHER" id="PTHR30486">
    <property type="entry name" value="TWITCHING MOTILITY PROTEIN PILT"/>
    <property type="match status" value="1"/>
</dbReference>
<accession>A0A1F5NV90</accession>
<comment type="similarity">
    <text evidence="1">Belongs to the GSP E family.</text>
</comment>
<reference evidence="3 4" key="1">
    <citation type="journal article" date="2016" name="Nat. Commun.">
        <title>Thousands of microbial genomes shed light on interconnected biogeochemical processes in an aquifer system.</title>
        <authorList>
            <person name="Anantharaman K."/>
            <person name="Brown C.T."/>
            <person name="Hug L.A."/>
            <person name="Sharon I."/>
            <person name="Castelle C.J."/>
            <person name="Probst A.J."/>
            <person name="Thomas B.C."/>
            <person name="Singh A."/>
            <person name="Wilkins M.J."/>
            <person name="Karaoz U."/>
            <person name="Brodie E.L."/>
            <person name="Williams K.H."/>
            <person name="Hubbard S.S."/>
            <person name="Banfield J.F."/>
        </authorList>
    </citation>
    <scope>NUCLEOTIDE SEQUENCE [LARGE SCALE GENOMIC DNA]</scope>
</reference>
<dbReference type="GO" id="GO:0005524">
    <property type="term" value="F:ATP binding"/>
    <property type="evidence" value="ECO:0007669"/>
    <property type="project" value="InterPro"/>
</dbReference>
<dbReference type="InterPro" id="IPR027417">
    <property type="entry name" value="P-loop_NTPase"/>
</dbReference>